<dbReference type="EMBL" id="CALNXJ010000001">
    <property type="protein sequence ID" value="CAH3031937.1"/>
    <property type="molecule type" value="Genomic_DNA"/>
</dbReference>
<sequence length="64" mass="7037">MISSLGHEVMTTPDHHSDTNAEPLVLGTFMKNTLLAFGPSKVESECAFSRCADEDNLFHNSELL</sequence>
<protein>
    <submittedName>
        <fullName evidence="1">Uncharacterized protein</fullName>
    </submittedName>
</protein>
<proteinExistence type="predicted"/>
<dbReference type="AlphaFoldDB" id="A0AAU9VR34"/>
<evidence type="ECO:0000313" key="2">
    <source>
        <dbReference type="Proteomes" id="UP001159428"/>
    </source>
</evidence>
<keyword evidence="2" id="KW-1185">Reference proteome</keyword>
<organism evidence="1 2">
    <name type="scientific">Pocillopora meandrina</name>
    <dbReference type="NCBI Taxonomy" id="46732"/>
    <lineage>
        <taxon>Eukaryota</taxon>
        <taxon>Metazoa</taxon>
        <taxon>Cnidaria</taxon>
        <taxon>Anthozoa</taxon>
        <taxon>Hexacorallia</taxon>
        <taxon>Scleractinia</taxon>
        <taxon>Astrocoeniina</taxon>
        <taxon>Pocilloporidae</taxon>
        <taxon>Pocillopora</taxon>
    </lineage>
</organism>
<comment type="caution">
    <text evidence="1">The sequence shown here is derived from an EMBL/GenBank/DDBJ whole genome shotgun (WGS) entry which is preliminary data.</text>
</comment>
<dbReference type="Proteomes" id="UP001159428">
    <property type="component" value="Unassembled WGS sequence"/>
</dbReference>
<name>A0AAU9VR34_9CNID</name>
<evidence type="ECO:0000313" key="1">
    <source>
        <dbReference type="EMBL" id="CAH3031937.1"/>
    </source>
</evidence>
<gene>
    <name evidence="1" type="ORF">PMEA_00000775</name>
</gene>
<accession>A0AAU9VR34</accession>
<reference evidence="1 2" key="1">
    <citation type="submission" date="2022-05" db="EMBL/GenBank/DDBJ databases">
        <authorList>
            <consortium name="Genoscope - CEA"/>
            <person name="William W."/>
        </authorList>
    </citation>
    <scope>NUCLEOTIDE SEQUENCE [LARGE SCALE GENOMIC DNA]</scope>
</reference>